<feature type="chain" id="PRO_5039393299" description="MspA protein" evidence="1">
    <location>
        <begin position="21"/>
        <end position="233"/>
    </location>
</feature>
<reference evidence="2 3" key="1">
    <citation type="submission" date="2020-04" db="EMBL/GenBank/DDBJ databases">
        <title>MicrobeNet Type strains.</title>
        <authorList>
            <person name="Nicholson A.C."/>
        </authorList>
    </citation>
    <scope>NUCLEOTIDE SEQUENCE [LARGE SCALE GENOMIC DNA]</scope>
    <source>
        <strain evidence="2 3">DSM 45078</strain>
    </source>
</reference>
<keyword evidence="3" id="KW-1185">Reference proteome</keyword>
<dbReference type="InterPro" id="IPR015286">
    <property type="entry name" value="Porin_fam_mycobact-type"/>
</dbReference>
<dbReference type="Pfam" id="PF09203">
    <property type="entry name" value="MspA"/>
    <property type="match status" value="1"/>
</dbReference>
<proteinExistence type="predicted"/>
<evidence type="ECO:0000313" key="2">
    <source>
        <dbReference type="EMBL" id="NKY34549.1"/>
    </source>
</evidence>
<dbReference type="EMBL" id="JAAXOO010000004">
    <property type="protein sequence ID" value="NKY34549.1"/>
    <property type="molecule type" value="Genomic_DNA"/>
</dbReference>
<organism evidence="2 3">
    <name type="scientific">Nocardia speluncae</name>
    <dbReference type="NCBI Taxonomy" id="419477"/>
    <lineage>
        <taxon>Bacteria</taxon>
        <taxon>Bacillati</taxon>
        <taxon>Actinomycetota</taxon>
        <taxon>Actinomycetes</taxon>
        <taxon>Mycobacteriales</taxon>
        <taxon>Nocardiaceae</taxon>
        <taxon>Nocardia</taxon>
    </lineage>
</organism>
<evidence type="ECO:0008006" key="4">
    <source>
        <dbReference type="Google" id="ProtNLM"/>
    </source>
</evidence>
<comment type="caution">
    <text evidence="2">The sequence shown here is derived from an EMBL/GenBank/DDBJ whole genome shotgun (WGS) entry which is preliminary data.</text>
</comment>
<dbReference type="AlphaFoldDB" id="A0A846XH74"/>
<accession>A0A846XH74</accession>
<dbReference type="Proteomes" id="UP000565715">
    <property type="component" value="Unassembled WGS sequence"/>
</dbReference>
<feature type="signal peptide" evidence="1">
    <location>
        <begin position="1"/>
        <end position="20"/>
    </location>
</feature>
<name>A0A846XH74_9NOCA</name>
<sequence>MNRKHSWTAVAITTATVATAAAVLGTPARAAPGQVGVGGMQLVASVDSTNSVPAGDIAAGVPFSHATKVSGNFSVALDGTPALQGGRIVVGYLVGCAVDVSEGLSIAIIPEIGGGVSVAPYTELEVATTFEEGAAPLVTVAPLVGVEPSVGVESALAGEAGVNLAPGTVAPVVVGESELTPETTFPYTFAHAGTPLNIDGCLSPASAMPFVTVDARTPGGAAQTTGYGTSFEF</sequence>
<gene>
    <name evidence="2" type="ORF">HGA13_15915</name>
</gene>
<protein>
    <recommendedName>
        <fullName evidence="4">MspA protein</fullName>
    </recommendedName>
</protein>
<evidence type="ECO:0000256" key="1">
    <source>
        <dbReference type="SAM" id="SignalP"/>
    </source>
</evidence>
<dbReference type="RefSeq" id="WP_068046711.1">
    <property type="nucleotide sequence ID" value="NZ_JAAXOO010000004.1"/>
</dbReference>
<evidence type="ECO:0000313" key="3">
    <source>
        <dbReference type="Proteomes" id="UP000565715"/>
    </source>
</evidence>
<keyword evidence="1" id="KW-0732">Signal</keyword>